<keyword evidence="3" id="KW-1185">Reference proteome</keyword>
<dbReference type="Proteomes" id="UP000252167">
    <property type="component" value="Unassembled WGS sequence"/>
</dbReference>
<dbReference type="AlphaFoldDB" id="A0A365YFL0"/>
<reference evidence="2 3" key="1">
    <citation type="submission" date="2018-01" db="EMBL/GenBank/DDBJ databases">
        <title>Glutamicibacter soli strain NHPC-3 Whole genome sequence and assembly.</title>
        <authorList>
            <person name="Choudhury P."/>
            <person name="Gupta D."/>
            <person name="Sengupta K."/>
            <person name="Jawed A."/>
            <person name="Sultana N."/>
            <person name="Saha P."/>
        </authorList>
    </citation>
    <scope>NUCLEOTIDE SEQUENCE [LARGE SCALE GENOMIC DNA]</scope>
    <source>
        <strain evidence="2 3">NHPC-3</strain>
    </source>
</reference>
<evidence type="ECO:0000259" key="1">
    <source>
        <dbReference type="Pfam" id="PF12728"/>
    </source>
</evidence>
<dbReference type="GO" id="GO:0003677">
    <property type="term" value="F:DNA binding"/>
    <property type="evidence" value="ECO:0007669"/>
    <property type="project" value="UniProtKB-KW"/>
</dbReference>
<evidence type="ECO:0000313" key="3">
    <source>
        <dbReference type="Proteomes" id="UP000252167"/>
    </source>
</evidence>
<evidence type="ECO:0000313" key="2">
    <source>
        <dbReference type="EMBL" id="RBM01080.1"/>
    </source>
</evidence>
<dbReference type="RefSeq" id="WP_113607308.1">
    <property type="nucleotide sequence ID" value="NZ_POAF01000004.1"/>
</dbReference>
<dbReference type="InterPro" id="IPR010093">
    <property type="entry name" value="SinI_DNA-bd"/>
</dbReference>
<dbReference type="NCBIfam" id="TIGR01764">
    <property type="entry name" value="excise"/>
    <property type="match status" value="1"/>
</dbReference>
<feature type="domain" description="Helix-turn-helix" evidence="1">
    <location>
        <begin position="82"/>
        <end position="130"/>
    </location>
</feature>
<dbReference type="InterPro" id="IPR041657">
    <property type="entry name" value="HTH_17"/>
</dbReference>
<proteinExistence type="predicted"/>
<dbReference type="Pfam" id="PF12728">
    <property type="entry name" value="HTH_17"/>
    <property type="match status" value="1"/>
</dbReference>
<comment type="caution">
    <text evidence="2">The sequence shown here is derived from an EMBL/GenBank/DDBJ whole genome shotgun (WGS) entry which is preliminary data.</text>
</comment>
<keyword evidence="2" id="KW-0238">DNA-binding</keyword>
<name>A0A365YFL0_9MICC</name>
<protein>
    <submittedName>
        <fullName evidence="2">DNA-binding protein</fullName>
    </submittedName>
</protein>
<gene>
    <name evidence="2" type="ORF">C1H84_09820</name>
</gene>
<accession>A0A365YFL0</accession>
<sequence>MSSRATTQNLQVLDVTSSQHEEAAEVERRLDKVDLKNLKIRIESTSGEEIVIPSDLGKLLQQILRMAASGQSISISQITQDLTSVEAAKMLGMSRPTLLKLAAQGEIEFHKVGSHSRFARKDIRAFQEKRLKDRRRAFDELREFEDSLDLNET</sequence>
<dbReference type="EMBL" id="POAF01000004">
    <property type="protein sequence ID" value="RBM01080.1"/>
    <property type="molecule type" value="Genomic_DNA"/>
</dbReference>
<organism evidence="2 3">
    <name type="scientific">Glutamicibacter soli</name>
    <dbReference type="NCBI Taxonomy" id="453836"/>
    <lineage>
        <taxon>Bacteria</taxon>
        <taxon>Bacillati</taxon>
        <taxon>Actinomycetota</taxon>
        <taxon>Actinomycetes</taxon>
        <taxon>Micrococcales</taxon>
        <taxon>Micrococcaceae</taxon>
        <taxon>Glutamicibacter</taxon>
    </lineage>
</organism>